<organism evidence="2 3">
    <name type="scientific">Aequorivita aquimaris</name>
    <dbReference type="NCBI Taxonomy" id="1548749"/>
    <lineage>
        <taxon>Bacteria</taxon>
        <taxon>Pseudomonadati</taxon>
        <taxon>Bacteroidota</taxon>
        <taxon>Flavobacteriia</taxon>
        <taxon>Flavobacteriales</taxon>
        <taxon>Flavobacteriaceae</taxon>
        <taxon>Aequorivita</taxon>
    </lineage>
</organism>
<dbReference type="Proteomes" id="UP000070138">
    <property type="component" value="Unassembled WGS sequence"/>
</dbReference>
<reference evidence="2 3" key="2">
    <citation type="journal article" date="2016" name="Int. J. Syst. Evol. Microbiol.">
        <title>Vitellibacter aquimaris sp. nov., a marine bacterium isolated from seawater.</title>
        <authorList>
            <person name="Thevarajoo S."/>
            <person name="Selvaratnam C."/>
            <person name="Goh K.M."/>
            <person name="Hong K.W."/>
            <person name="Chan X.Y."/>
            <person name="Chan K.G."/>
            <person name="Chong C.S."/>
        </authorList>
    </citation>
    <scope>NUCLEOTIDE SEQUENCE [LARGE SCALE GENOMIC DNA]</scope>
    <source>
        <strain evidence="2 3">D-24</strain>
    </source>
</reference>
<evidence type="ECO:0000313" key="2">
    <source>
        <dbReference type="EMBL" id="KXO01229.1"/>
    </source>
</evidence>
<comment type="caution">
    <text evidence="2">The sequence shown here is derived from an EMBL/GenBank/DDBJ whole genome shotgun (WGS) entry which is preliminary data.</text>
</comment>
<name>A0A137RM08_9FLAO</name>
<sequence>MSYKEFPIAIGTVSGTALSAFAVLPVENIVTSAILAVIGAIISFLMSCLLNLFLKPRLKKFKKKKDRK</sequence>
<dbReference type="EMBL" id="JRWG01000001">
    <property type="protein sequence ID" value="KXO01229.1"/>
    <property type="molecule type" value="Genomic_DNA"/>
</dbReference>
<gene>
    <name evidence="2" type="ORF">LS48_01825</name>
</gene>
<protein>
    <submittedName>
        <fullName evidence="2">Uncharacterized protein</fullName>
    </submittedName>
</protein>
<dbReference type="AlphaFoldDB" id="A0A137RM08"/>
<dbReference type="RefSeq" id="WP_062619371.1">
    <property type="nucleotide sequence ID" value="NZ_JRWG01000001.1"/>
</dbReference>
<keyword evidence="1" id="KW-0812">Transmembrane</keyword>
<keyword evidence="1" id="KW-1133">Transmembrane helix</keyword>
<accession>A0A137RM08</accession>
<dbReference type="STRING" id="1548749.LS48_01825"/>
<reference evidence="3" key="1">
    <citation type="submission" date="2014-10" db="EMBL/GenBank/DDBJ databases">
        <title>Genome sequencing of Vitellibacter sp. D-24.</title>
        <authorList>
            <person name="Thevarajoo S."/>
            <person name="Selvaratnam C."/>
            <person name="Goh K.M."/>
            <person name="Chong C.S."/>
        </authorList>
    </citation>
    <scope>NUCLEOTIDE SEQUENCE [LARGE SCALE GENOMIC DNA]</scope>
    <source>
        <strain evidence="3">D-24</strain>
    </source>
</reference>
<keyword evidence="3" id="KW-1185">Reference proteome</keyword>
<feature type="transmembrane region" description="Helical" evidence="1">
    <location>
        <begin position="32"/>
        <end position="54"/>
    </location>
</feature>
<proteinExistence type="predicted"/>
<evidence type="ECO:0000256" key="1">
    <source>
        <dbReference type="SAM" id="Phobius"/>
    </source>
</evidence>
<evidence type="ECO:0000313" key="3">
    <source>
        <dbReference type="Proteomes" id="UP000070138"/>
    </source>
</evidence>
<keyword evidence="1" id="KW-0472">Membrane</keyword>